<organism evidence="1 2">
    <name type="scientific">Tanacetum coccineum</name>
    <dbReference type="NCBI Taxonomy" id="301880"/>
    <lineage>
        <taxon>Eukaryota</taxon>
        <taxon>Viridiplantae</taxon>
        <taxon>Streptophyta</taxon>
        <taxon>Embryophyta</taxon>
        <taxon>Tracheophyta</taxon>
        <taxon>Spermatophyta</taxon>
        <taxon>Magnoliopsida</taxon>
        <taxon>eudicotyledons</taxon>
        <taxon>Gunneridae</taxon>
        <taxon>Pentapetalae</taxon>
        <taxon>asterids</taxon>
        <taxon>campanulids</taxon>
        <taxon>Asterales</taxon>
        <taxon>Asteraceae</taxon>
        <taxon>Asteroideae</taxon>
        <taxon>Anthemideae</taxon>
        <taxon>Anthemidinae</taxon>
        <taxon>Tanacetum</taxon>
    </lineage>
</organism>
<protein>
    <submittedName>
        <fullName evidence="1">Uncharacterized protein</fullName>
    </submittedName>
</protein>
<comment type="caution">
    <text evidence="1">The sequence shown here is derived from an EMBL/GenBank/DDBJ whole genome shotgun (WGS) entry which is preliminary data.</text>
</comment>
<name>A0ABQ5ASN3_9ASTR</name>
<evidence type="ECO:0000313" key="2">
    <source>
        <dbReference type="Proteomes" id="UP001151760"/>
    </source>
</evidence>
<reference evidence="1" key="2">
    <citation type="submission" date="2022-01" db="EMBL/GenBank/DDBJ databases">
        <authorList>
            <person name="Yamashiro T."/>
            <person name="Shiraishi A."/>
            <person name="Satake H."/>
            <person name="Nakayama K."/>
        </authorList>
    </citation>
    <scope>NUCLEOTIDE SEQUENCE</scope>
</reference>
<accession>A0ABQ5ASN3</accession>
<dbReference type="Proteomes" id="UP001151760">
    <property type="component" value="Unassembled WGS sequence"/>
</dbReference>
<reference evidence="1" key="1">
    <citation type="journal article" date="2022" name="Int. J. Mol. Sci.">
        <title>Draft Genome of Tanacetum Coccineum: Genomic Comparison of Closely Related Tanacetum-Family Plants.</title>
        <authorList>
            <person name="Yamashiro T."/>
            <person name="Shiraishi A."/>
            <person name="Nakayama K."/>
            <person name="Satake H."/>
        </authorList>
    </citation>
    <scope>NUCLEOTIDE SEQUENCE</scope>
</reference>
<dbReference type="EMBL" id="BQNB010012607">
    <property type="protein sequence ID" value="GJT05675.1"/>
    <property type="molecule type" value="Genomic_DNA"/>
</dbReference>
<gene>
    <name evidence="1" type="ORF">Tco_0840137</name>
</gene>
<evidence type="ECO:0000313" key="1">
    <source>
        <dbReference type="EMBL" id="GJT05675.1"/>
    </source>
</evidence>
<proteinExistence type="predicted"/>
<sequence>MSTQQDINAFRAQRMANTHDPLALMTNTQTSFHPDHSSLTTYIQHPHPNNNFVLQPSFNTNYLQHPMQNLGDISNPTTVFDMALALMAKAFTLNDTTPTNNNQRSSSNPSNMQLHNWVVQNTVQNPGIQTVENMNRLSVVSGIVNLHGNGDVVAARARGNSNEINGNQIRCYNCRGACEETERANVNCTLENNLQLASTSGTQSEKAPVYDSDGLAQVHHFENCYDNDIFNMFTQEEQYTELLEPIPEPHQAQQNDSNVISEVFSVEQSGGTVDHHPANVEETRAYFESLYNNLATEVKKVNLVNRKMKEINTELTTELARYKNQEKCFEICQEKYDKLKRCYQSSVYQEKCLTKKINALHLSSGKQITTLNEKISNLNKQLSTEKSTVSSFIEEKKKLKSDFKIREDELFDKKFNLRKR</sequence>
<keyword evidence="2" id="KW-1185">Reference proteome</keyword>